<evidence type="ECO:0000313" key="8">
    <source>
        <dbReference type="EMBL" id="KRM95740.1"/>
    </source>
</evidence>
<dbReference type="OrthoDB" id="9801109at2"/>
<sequence>MRILFVGDVMGSRGRQMLTAYLPKLKSRYRPQVTIVNGENAAGGRGITGKIYKEFLQAGADVITMGNHVWDNRDIFEFIDSAKKLVRPANFPSPTTPGLGQVYVQVNQLKLAVINLQGNALMGQTLDNPFHKADQLLAQITQETKLIFIDFHAETTAEKEAFAWYLDGRVSAVIGTHTHVQTNDARVLPQGTAYLTDAGMTGAYDAVLGVQSEKSIERFLTQLPTRYVIKDNGRGVLGGCVVDLDDLNGHARKIMPVVINADHPFSFDD</sequence>
<dbReference type="RefSeq" id="WP_057874364.1">
    <property type="nucleotide sequence ID" value="NZ_AYYI01000061.1"/>
</dbReference>
<evidence type="ECO:0000256" key="1">
    <source>
        <dbReference type="ARBA" id="ARBA00001965"/>
    </source>
</evidence>
<proteinExistence type="inferred from homology"/>
<comment type="similarity">
    <text evidence="5">Belongs to the YmdB-like family.</text>
</comment>
<feature type="binding site" evidence="7">
    <location>
        <position position="39"/>
    </location>
    <ligand>
        <name>Fe cation</name>
        <dbReference type="ChEBI" id="CHEBI:24875"/>
        <label>2</label>
    </ligand>
</feature>
<evidence type="ECO:0000256" key="6">
    <source>
        <dbReference type="PIRSR" id="PIRSR004789-50"/>
    </source>
</evidence>
<dbReference type="PANTHER" id="PTHR36303:SF1">
    <property type="entry name" value="2',3'-CYCLIC-NUCLEOTIDE 2'-PHOSPHODIESTERASE"/>
    <property type="match status" value="1"/>
</dbReference>
<dbReference type="FunFam" id="3.60.21.10:FF:000016">
    <property type="entry name" value="Putative metallophosphoesterase"/>
    <property type="match status" value="1"/>
</dbReference>
<evidence type="ECO:0000256" key="2">
    <source>
        <dbReference type="ARBA" id="ARBA00022723"/>
    </source>
</evidence>
<gene>
    <name evidence="8" type="ORF">FC24_GL001968</name>
</gene>
<dbReference type="InterPro" id="IPR029052">
    <property type="entry name" value="Metallo-depent_PP-like"/>
</dbReference>
<organism evidence="8 9">
    <name type="scientific">Loigolactobacillus rennini DSM 20253</name>
    <dbReference type="NCBI Taxonomy" id="1423796"/>
    <lineage>
        <taxon>Bacteria</taxon>
        <taxon>Bacillati</taxon>
        <taxon>Bacillota</taxon>
        <taxon>Bacilli</taxon>
        <taxon>Lactobacillales</taxon>
        <taxon>Lactobacillaceae</taxon>
        <taxon>Loigolactobacillus</taxon>
    </lineage>
</organism>
<dbReference type="Proteomes" id="UP000051638">
    <property type="component" value="Unassembled WGS sequence"/>
</dbReference>
<feature type="binding site" evidence="7">
    <location>
        <position position="40"/>
    </location>
    <ligand>
        <name>Fe cation</name>
        <dbReference type="ChEBI" id="CHEBI:24875"/>
        <label>1</label>
    </ligand>
</feature>
<feature type="binding site" evidence="7">
    <location>
        <position position="67"/>
    </location>
    <ligand>
        <name>Fe cation</name>
        <dbReference type="ChEBI" id="CHEBI:24875"/>
        <label>2</label>
    </ligand>
</feature>
<dbReference type="Gene3D" id="3.60.21.10">
    <property type="match status" value="1"/>
</dbReference>
<keyword evidence="3" id="KW-0378">Hydrolase</keyword>
<keyword evidence="2 7" id="KW-0479">Metal-binding</keyword>
<evidence type="ECO:0000313" key="9">
    <source>
        <dbReference type="Proteomes" id="UP000051638"/>
    </source>
</evidence>
<name>A0A0R2D683_9LACO</name>
<protein>
    <recommendedName>
        <fullName evidence="10">Metallophosphoesterase</fullName>
    </recommendedName>
</protein>
<dbReference type="Pfam" id="PF13277">
    <property type="entry name" value="YmdB"/>
    <property type="match status" value="1"/>
</dbReference>
<evidence type="ECO:0000256" key="3">
    <source>
        <dbReference type="ARBA" id="ARBA00022801"/>
    </source>
</evidence>
<dbReference type="EMBL" id="AYYI01000061">
    <property type="protein sequence ID" value="KRM95740.1"/>
    <property type="molecule type" value="Genomic_DNA"/>
</dbReference>
<dbReference type="InterPro" id="IPR005235">
    <property type="entry name" value="YmdB-like"/>
</dbReference>
<comment type="cofactor">
    <cofactor evidence="1">
        <name>Fe(3+)</name>
        <dbReference type="ChEBI" id="CHEBI:29034"/>
    </cofactor>
</comment>
<keyword evidence="9" id="KW-1185">Reference proteome</keyword>
<evidence type="ECO:0008006" key="10">
    <source>
        <dbReference type="Google" id="ProtNLM"/>
    </source>
</evidence>
<dbReference type="STRING" id="1423796.FC24_GL001968"/>
<evidence type="ECO:0000256" key="4">
    <source>
        <dbReference type="ARBA" id="ARBA00023004"/>
    </source>
</evidence>
<feature type="binding site" evidence="7">
    <location>
        <position position="179"/>
    </location>
    <ligand>
        <name>Fe cation</name>
        <dbReference type="ChEBI" id="CHEBI:24875"/>
        <label>1</label>
    </ligand>
</feature>
<feature type="binding site" evidence="7">
    <location>
        <position position="8"/>
    </location>
    <ligand>
        <name>Fe cation</name>
        <dbReference type="ChEBI" id="CHEBI:24875"/>
        <label>1</label>
    </ligand>
</feature>
<dbReference type="GO" id="GO:0004113">
    <property type="term" value="F:2',3'-cyclic-nucleotide 3'-phosphodiesterase activity"/>
    <property type="evidence" value="ECO:0007669"/>
    <property type="project" value="TreeGrafter"/>
</dbReference>
<dbReference type="SUPFAM" id="SSF56300">
    <property type="entry name" value="Metallo-dependent phosphatases"/>
    <property type="match status" value="1"/>
</dbReference>
<evidence type="ECO:0000256" key="7">
    <source>
        <dbReference type="PIRSR" id="PIRSR004789-51"/>
    </source>
</evidence>
<comment type="caution">
    <text evidence="8">The sequence shown here is derived from an EMBL/GenBank/DDBJ whole genome shotgun (WGS) entry which is preliminary data.</text>
</comment>
<dbReference type="PIRSF" id="PIRSF004789">
    <property type="entry name" value="DR1281"/>
    <property type="match status" value="1"/>
</dbReference>
<feature type="binding site" evidence="7">
    <location>
        <position position="177"/>
    </location>
    <ligand>
        <name>Fe cation</name>
        <dbReference type="ChEBI" id="CHEBI:24875"/>
        <label>2</label>
    </ligand>
</feature>
<dbReference type="NCBIfam" id="TIGR00282">
    <property type="entry name" value="TIGR00282 family metallophosphoesterase"/>
    <property type="match status" value="1"/>
</dbReference>
<reference evidence="8 9" key="1">
    <citation type="journal article" date="2015" name="Genome Announc.">
        <title>Expanding the biotechnology potential of lactobacilli through comparative genomics of 213 strains and associated genera.</title>
        <authorList>
            <person name="Sun Z."/>
            <person name="Harris H.M."/>
            <person name="McCann A."/>
            <person name="Guo C."/>
            <person name="Argimon S."/>
            <person name="Zhang W."/>
            <person name="Yang X."/>
            <person name="Jeffery I.B."/>
            <person name="Cooney J.C."/>
            <person name="Kagawa T.F."/>
            <person name="Liu W."/>
            <person name="Song Y."/>
            <person name="Salvetti E."/>
            <person name="Wrobel A."/>
            <person name="Rasinkangas P."/>
            <person name="Parkhill J."/>
            <person name="Rea M.C."/>
            <person name="O'Sullivan O."/>
            <person name="Ritari J."/>
            <person name="Douillard F.P."/>
            <person name="Paul Ross R."/>
            <person name="Yang R."/>
            <person name="Briner A.E."/>
            <person name="Felis G.E."/>
            <person name="de Vos W.M."/>
            <person name="Barrangou R."/>
            <person name="Klaenhammer T.R."/>
            <person name="Caufield P.W."/>
            <person name="Cui Y."/>
            <person name="Zhang H."/>
            <person name="O'Toole P.W."/>
        </authorList>
    </citation>
    <scope>NUCLEOTIDE SEQUENCE [LARGE SCALE GENOMIC DNA]</scope>
    <source>
        <strain evidence="8 9">DSM 20253</strain>
    </source>
</reference>
<feature type="binding site" evidence="7">
    <location>
        <position position="39"/>
    </location>
    <ligand>
        <name>Fe cation</name>
        <dbReference type="ChEBI" id="CHEBI:24875"/>
        <label>1</label>
    </ligand>
</feature>
<dbReference type="PATRIC" id="fig|1423796.3.peg.1997"/>
<keyword evidence="4" id="KW-0408">Iron</keyword>
<dbReference type="PANTHER" id="PTHR36303">
    <property type="entry name" value="2',3'-CYCLIC-NUCLEOTIDE 2'-PHOSPHODIESTERASE"/>
    <property type="match status" value="1"/>
</dbReference>
<accession>A0A0R2D683</accession>
<dbReference type="CDD" id="cd07382">
    <property type="entry name" value="MPP_DR1281"/>
    <property type="match status" value="1"/>
</dbReference>
<evidence type="ECO:0000256" key="5">
    <source>
        <dbReference type="ARBA" id="ARBA00061401"/>
    </source>
</evidence>
<dbReference type="AlphaFoldDB" id="A0A0R2D683"/>
<feature type="active site" description="Proton donor" evidence="6">
    <location>
        <position position="68"/>
    </location>
</feature>
<feature type="binding site" evidence="7">
    <location>
        <position position="152"/>
    </location>
    <ligand>
        <name>Fe cation</name>
        <dbReference type="ChEBI" id="CHEBI:24875"/>
        <label>2</label>
    </ligand>
</feature>
<dbReference type="GO" id="GO:0046872">
    <property type="term" value="F:metal ion binding"/>
    <property type="evidence" value="ECO:0007669"/>
    <property type="project" value="UniProtKB-KW"/>
</dbReference>